<evidence type="ECO:0000313" key="2">
    <source>
        <dbReference type="EMBL" id="RDW59262.1"/>
    </source>
</evidence>
<dbReference type="Gene3D" id="2.60.120.10">
    <property type="entry name" value="Jelly Rolls"/>
    <property type="match status" value="1"/>
</dbReference>
<organism evidence="2 3">
    <name type="scientific">Coleophoma crateriformis</name>
    <dbReference type="NCBI Taxonomy" id="565419"/>
    <lineage>
        <taxon>Eukaryota</taxon>
        <taxon>Fungi</taxon>
        <taxon>Dikarya</taxon>
        <taxon>Ascomycota</taxon>
        <taxon>Pezizomycotina</taxon>
        <taxon>Leotiomycetes</taxon>
        <taxon>Helotiales</taxon>
        <taxon>Dermateaceae</taxon>
        <taxon>Coleophoma</taxon>
    </lineage>
</organism>
<dbReference type="InterPro" id="IPR011051">
    <property type="entry name" value="RmlC_Cupin_sf"/>
</dbReference>
<dbReference type="PANTHER" id="PTHR36440">
    <property type="entry name" value="PUTATIVE (AFU_ORTHOLOGUE AFUA_8G07350)-RELATED"/>
    <property type="match status" value="1"/>
</dbReference>
<evidence type="ECO:0000313" key="3">
    <source>
        <dbReference type="Proteomes" id="UP000256328"/>
    </source>
</evidence>
<comment type="caution">
    <text evidence="2">The sequence shown here is derived from an EMBL/GenBank/DDBJ whole genome shotgun (WGS) entry which is preliminary data.</text>
</comment>
<keyword evidence="3" id="KW-1185">Reference proteome</keyword>
<sequence>MPQPGPTKSDIPFANVSLIKYKAPTSEVIRVGPIRLDVLEDGRNTDQRIGAVFITVPPSSPGPPQHWHQMHDETFLIIKGTGTFTSRTEKIIANVGDYVIVPPHSPHTFANDSPDEELIMYNSFTPAYYVNYFRLMAEMVKNSSDGKLTPSMAKEAMLHYATLQTD</sequence>
<dbReference type="OrthoDB" id="4124983at2759"/>
<dbReference type="InterPro" id="IPR053146">
    <property type="entry name" value="QDO-like"/>
</dbReference>
<name>A0A3D8QBP1_9HELO</name>
<dbReference type="SUPFAM" id="SSF51182">
    <property type="entry name" value="RmlC-like cupins"/>
    <property type="match status" value="1"/>
</dbReference>
<dbReference type="AlphaFoldDB" id="A0A3D8QBP1"/>
<dbReference type="InterPro" id="IPR013096">
    <property type="entry name" value="Cupin_2"/>
</dbReference>
<dbReference type="Pfam" id="PF07883">
    <property type="entry name" value="Cupin_2"/>
    <property type="match status" value="1"/>
</dbReference>
<accession>A0A3D8QBP1</accession>
<reference evidence="2 3" key="1">
    <citation type="journal article" date="2018" name="IMA Fungus">
        <title>IMA Genome-F 9: Draft genome sequence of Annulohypoxylon stygium, Aspergillus mulundensis, Berkeleyomyces basicola (syn. Thielaviopsis basicola), Ceratocystis smalleyi, two Cercospora beticola strains, Coleophoma cylindrospora, Fusarium fracticaudum, Phialophora cf. hyalina, and Morchella septimelata.</title>
        <authorList>
            <person name="Wingfield B.D."/>
            <person name="Bills G.F."/>
            <person name="Dong Y."/>
            <person name="Huang W."/>
            <person name="Nel W.J."/>
            <person name="Swalarsk-Parry B.S."/>
            <person name="Vaghefi N."/>
            <person name="Wilken P.M."/>
            <person name="An Z."/>
            <person name="de Beer Z.W."/>
            <person name="De Vos L."/>
            <person name="Chen L."/>
            <person name="Duong T.A."/>
            <person name="Gao Y."/>
            <person name="Hammerbacher A."/>
            <person name="Kikkert J.R."/>
            <person name="Li Y."/>
            <person name="Li H."/>
            <person name="Li K."/>
            <person name="Li Q."/>
            <person name="Liu X."/>
            <person name="Ma X."/>
            <person name="Naidoo K."/>
            <person name="Pethybridge S.J."/>
            <person name="Sun J."/>
            <person name="Steenkamp E.T."/>
            <person name="van der Nest M.A."/>
            <person name="van Wyk S."/>
            <person name="Wingfield M.J."/>
            <person name="Xiong C."/>
            <person name="Yue Q."/>
            <person name="Zhang X."/>
        </authorList>
    </citation>
    <scope>NUCLEOTIDE SEQUENCE [LARGE SCALE GENOMIC DNA]</scope>
    <source>
        <strain evidence="2 3">BP5796</strain>
    </source>
</reference>
<dbReference type="InterPro" id="IPR014710">
    <property type="entry name" value="RmlC-like_jellyroll"/>
</dbReference>
<dbReference type="EMBL" id="PDLN01000020">
    <property type="protein sequence ID" value="RDW59262.1"/>
    <property type="molecule type" value="Genomic_DNA"/>
</dbReference>
<dbReference type="Proteomes" id="UP000256328">
    <property type="component" value="Unassembled WGS sequence"/>
</dbReference>
<protein>
    <recommendedName>
        <fullName evidence="1">Cupin type-2 domain-containing protein</fullName>
    </recommendedName>
</protein>
<feature type="domain" description="Cupin type-2" evidence="1">
    <location>
        <begin position="53"/>
        <end position="118"/>
    </location>
</feature>
<proteinExistence type="predicted"/>
<evidence type="ECO:0000259" key="1">
    <source>
        <dbReference type="Pfam" id="PF07883"/>
    </source>
</evidence>
<gene>
    <name evidence="2" type="ORF">BP5796_12186</name>
</gene>
<dbReference type="PANTHER" id="PTHR36440:SF1">
    <property type="entry name" value="PUTATIVE (AFU_ORTHOLOGUE AFUA_8G07350)-RELATED"/>
    <property type="match status" value="1"/>
</dbReference>